<protein>
    <submittedName>
        <fullName evidence="1">Uncharacterized protein</fullName>
    </submittedName>
</protein>
<proteinExistence type="predicted"/>
<reference evidence="1" key="1">
    <citation type="journal article" date="2021" name="Proc. Natl. Acad. Sci. U.S.A.">
        <title>A Catalog of Tens of Thousands of Viruses from Human Metagenomes Reveals Hidden Associations with Chronic Diseases.</title>
        <authorList>
            <person name="Tisza M.J."/>
            <person name="Buck C.B."/>
        </authorList>
    </citation>
    <scope>NUCLEOTIDE SEQUENCE</scope>
    <source>
        <strain evidence="1">CtN5F10</strain>
    </source>
</reference>
<organism evidence="1">
    <name type="scientific">Siphoviridae sp. ctN5F10</name>
    <dbReference type="NCBI Taxonomy" id="2825465"/>
    <lineage>
        <taxon>Viruses</taxon>
        <taxon>Duplodnaviria</taxon>
        <taxon>Heunggongvirae</taxon>
        <taxon>Uroviricota</taxon>
        <taxon>Caudoviricetes</taxon>
    </lineage>
</organism>
<sequence length="79" mass="9181">MIRCGRLYEFICEVVAIKNEETEEQTLWELWLHKDFAQSYTEFRESLEPDSTAEASGEDLASIIQQSREILNFVPPGEL</sequence>
<evidence type="ECO:0000313" key="1">
    <source>
        <dbReference type="EMBL" id="DAF92999.1"/>
    </source>
</evidence>
<name>A0A8S5UES8_9CAUD</name>
<accession>A0A8S5UES8</accession>
<dbReference type="EMBL" id="BK016078">
    <property type="protein sequence ID" value="DAF92999.1"/>
    <property type="molecule type" value="Genomic_DNA"/>
</dbReference>